<evidence type="ECO:0000313" key="2">
    <source>
        <dbReference type="EMBL" id="UOA14519.1"/>
    </source>
</evidence>
<dbReference type="EMBL" id="CP085144">
    <property type="protein sequence ID" value="UOA14519.1"/>
    <property type="molecule type" value="Genomic_DNA"/>
</dbReference>
<dbReference type="Pfam" id="PF04233">
    <property type="entry name" value="Phage_Mu_F"/>
    <property type="match status" value="1"/>
</dbReference>
<sequence>MGRAMARKTAQQKRIEALLQRQSVAVRKAFLEALQKATNAVDRDALIRLLEANDVERAAALFRMERGVVFPLEEAIRNAFIGGGMAVADDLPKGISGVFGFDGRHPRAIALAERQAAALVTYISDDAVLGARKIIVDGLNTNRSLNSVARDLVGRKVGRQRVGGIFGLTEPQTDRMINLRSLLSHPDRTGEYFKDADFRIPRYKESDRRFDAMVRRAIKSGRPLSAADVERIGAAYKAKASGNRAKIVARNEAFVAQAAGRAEGYQQLLDDGRAEAVTKKWQHGFSKEPRQDHLRMDGETIDFDEVFVMDDGTRMRFPHDPAGGAEHSIGCRCTCVYRVKLPRD</sequence>
<gene>
    <name evidence="2" type="ORF">DSM109990_01325</name>
</gene>
<accession>A0ABY3ZL74</accession>
<dbReference type="RefSeq" id="WP_243262868.1">
    <property type="nucleotide sequence ID" value="NZ_CP085144.1"/>
</dbReference>
<protein>
    <recommendedName>
        <fullName evidence="1">Phage head morphogenesis domain-containing protein</fullName>
    </recommendedName>
</protein>
<dbReference type="Proteomes" id="UP000831019">
    <property type="component" value="Chromosome"/>
</dbReference>
<reference evidence="3" key="1">
    <citation type="journal article" date="2022" name="Microorganisms">
        <title>Beyond the ABCs#Discovery of Three New Plasmid Types in Rhodobacterales (RepQ, RepY, RepW).</title>
        <authorList>
            <person name="Freese H.M."/>
            <person name="Ringel V."/>
            <person name="Overmann J."/>
            <person name="Petersen J."/>
        </authorList>
    </citation>
    <scope>NUCLEOTIDE SEQUENCE [LARGE SCALE GENOMIC DNA]</scope>
    <source>
        <strain evidence="3">DSM 109990</strain>
    </source>
</reference>
<evidence type="ECO:0000259" key="1">
    <source>
        <dbReference type="Pfam" id="PF04233"/>
    </source>
</evidence>
<organism evidence="2 3">
    <name type="scientific">Sulfitobacter dubius</name>
    <dbReference type="NCBI Taxonomy" id="218673"/>
    <lineage>
        <taxon>Bacteria</taxon>
        <taxon>Pseudomonadati</taxon>
        <taxon>Pseudomonadota</taxon>
        <taxon>Alphaproteobacteria</taxon>
        <taxon>Rhodobacterales</taxon>
        <taxon>Roseobacteraceae</taxon>
        <taxon>Sulfitobacter</taxon>
    </lineage>
</organism>
<proteinExistence type="predicted"/>
<name>A0ABY3ZL74_9RHOB</name>
<evidence type="ECO:0000313" key="3">
    <source>
        <dbReference type="Proteomes" id="UP000831019"/>
    </source>
</evidence>
<keyword evidence="3" id="KW-1185">Reference proteome</keyword>
<feature type="domain" description="Phage head morphogenesis" evidence="1">
    <location>
        <begin position="214"/>
        <end position="335"/>
    </location>
</feature>
<dbReference type="InterPro" id="IPR006528">
    <property type="entry name" value="Phage_head_morphogenesis_dom"/>
</dbReference>